<evidence type="ECO:0000256" key="1">
    <source>
        <dbReference type="ARBA" id="ARBA00022741"/>
    </source>
</evidence>
<dbReference type="InterPro" id="IPR043129">
    <property type="entry name" value="ATPase_NBD"/>
</dbReference>
<dbReference type="FunFam" id="3.30.420.40:FF:000465">
    <property type="entry name" value="Heat shock cognate 70 kDa protein 2"/>
    <property type="match status" value="1"/>
</dbReference>
<dbReference type="PROSITE" id="PS01036">
    <property type="entry name" value="HSP70_3"/>
    <property type="match status" value="1"/>
</dbReference>
<dbReference type="GO" id="GO:0140662">
    <property type="term" value="F:ATP-dependent protein folding chaperone"/>
    <property type="evidence" value="ECO:0007669"/>
    <property type="project" value="InterPro"/>
</dbReference>
<dbReference type="AlphaFoldDB" id="A0AA38T7S4"/>
<keyword evidence="3" id="KW-0346">Stress response</keyword>
<dbReference type="Pfam" id="PF00012">
    <property type="entry name" value="HSP70"/>
    <property type="match status" value="1"/>
</dbReference>
<organism evidence="4 5">
    <name type="scientific">Centaurea solstitialis</name>
    <name type="common">yellow star-thistle</name>
    <dbReference type="NCBI Taxonomy" id="347529"/>
    <lineage>
        <taxon>Eukaryota</taxon>
        <taxon>Viridiplantae</taxon>
        <taxon>Streptophyta</taxon>
        <taxon>Embryophyta</taxon>
        <taxon>Tracheophyta</taxon>
        <taxon>Spermatophyta</taxon>
        <taxon>Magnoliopsida</taxon>
        <taxon>eudicotyledons</taxon>
        <taxon>Gunneridae</taxon>
        <taxon>Pentapetalae</taxon>
        <taxon>asterids</taxon>
        <taxon>campanulids</taxon>
        <taxon>Asterales</taxon>
        <taxon>Asteraceae</taxon>
        <taxon>Carduoideae</taxon>
        <taxon>Cardueae</taxon>
        <taxon>Centaureinae</taxon>
        <taxon>Centaurea</taxon>
    </lineage>
</organism>
<dbReference type="SUPFAM" id="SSF53067">
    <property type="entry name" value="Actin-like ATPase domain"/>
    <property type="match status" value="1"/>
</dbReference>
<dbReference type="GO" id="GO:0005524">
    <property type="term" value="F:ATP binding"/>
    <property type="evidence" value="ECO:0007669"/>
    <property type="project" value="UniProtKB-KW"/>
</dbReference>
<dbReference type="InterPro" id="IPR018181">
    <property type="entry name" value="Heat_shock_70_CS"/>
</dbReference>
<protein>
    <recommendedName>
        <fullName evidence="6">Heat shock protein 70</fullName>
    </recommendedName>
</protein>
<dbReference type="SUPFAM" id="SSF100920">
    <property type="entry name" value="Heat shock protein 70kD (HSP70), peptide-binding domain"/>
    <property type="match status" value="1"/>
</dbReference>
<dbReference type="Proteomes" id="UP001172457">
    <property type="component" value="Chromosome 5"/>
</dbReference>
<accession>A0AA38T7S4</accession>
<evidence type="ECO:0000256" key="3">
    <source>
        <dbReference type="ARBA" id="ARBA00023016"/>
    </source>
</evidence>
<proteinExistence type="predicted"/>
<sequence length="221" mass="25024">MDLFRKCMELVEKCLRDAKMDKSTVHDVVLVGGSTRIPKVRDLLQAFFNGKDLCKTINPDEAVAYGAVVQAVILSGKHNQKFEDLLLMDVTPLSLGPEAVAGVMTVLIPRNTSISTKKELDFSTYYDNQPGVLIQVYEGERSRTADNNLLGKFELSEIPLEFMPGVSLLIIYITQMNINIRENFIYILQNFLFYMSTMEIPQLVTSIQSPQIFEHRNQVDP</sequence>
<gene>
    <name evidence="4" type="ORF">OSB04_022619</name>
</gene>
<dbReference type="Gene3D" id="3.30.420.40">
    <property type="match status" value="2"/>
</dbReference>
<keyword evidence="1" id="KW-0547">Nucleotide-binding</keyword>
<dbReference type="InterPro" id="IPR029047">
    <property type="entry name" value="HSP70_peptide-bd_sf"/>
</dbReference>
<keyword evidence="2" id="KW-0067">ATP-binding</keyword>
<evidence type="ECO:0000256" key="2">
    <source>
        <dbReference type="ARBA" id="ARBA00022840"/>
    </source>
</evidence>
<comment type="caution">
    <text evidence="4">The sequence shown here is derived from an EMBL/GenBank/DDBJ whole genome shotgun (WGS) entry which is preliminary data.</text>
</comment>
<evidence type="ECO:0008006" key="6">
    <source>
        <dbReference type="Google" id="ProtNLM"/>
    </source>
</evidence>
<evidence type="ECO:0000313" key="5">
    <source>
        <dbReference type="Proteomes" id="UP001172457"/>
    </source>
</evidence>
<evidence type="ECO:0000313" key="4">
    <source>
        <dbReference type="EMBL" id="KAJ9550076.1"/>
    </source>
</evidence>
<keyword evidence="5" id="KW-1185">Reference proteome</keyword>
<dbReference type="EMBL" id="JARYMX010000005">
    <property type="protein sequence ID" value="KAJ9550076.1"/>
    <property type="molecule type" value="Genomic_DNA"/>
</dbReference>
<dbReference type="Gene3D" id="2.60.34.10">
    <property type="entry name" value="Substrate Binding Domain Of DNAk, Chain A, domain 1"/>
    <property type="match status" value="1"/>
</dbReference>
<name>A0AA38T7S4_9ASTR</name>
<dbReference type="GO" id="GO:0006950">
    <property type="term" value="P:response to stress"/>
    <property type="evidence" value="ECO:0007669"/>
    <property type="project" value="UniProtKB-ARBA"/>
</dbReference>
<reference evidence="4" key="1">
    <citation type="submission" date="2023-03" db="EMBL/GenBank/DDBJ databases">
        <title>Chromosome-scale reference genome and RAD-based genetic map of yellow starthistle (Centaurea solstitialis) reveal putative structural variation and QTLs associated with invader traits.</title>
        <authorList>
            <person name="Reatini B."/>
            <person name="Cang F.A."/>
            <person name="Jiang Q."/>
            <person name="Mckibben M.T.W."/>
            <person name="Barker M.S."/>
            <person name="Rieseberg L.H."/>
            <person name="Dlugosch K.M."/>
        </authorList>
    </citation>
    <scope>NUCLEOTIDE SEQUENCE</scope>
    <source>
        <strain evidence="4">CAN-66</strain>
        <tissue evidence="4">Leaf</tissue>
    </source>
</reference>
<dbReference type="PRINTS" id="PR00301">
    <property type="entry name" value="HEATSHOCK70"/>
</dbReference>
<dbReference type="InterPro" id="IPR013126">
    <property type="entry name" value="Hsp_70_fam"/>
</dbReference>
<dbReference type="PANTHER" id="PTHR19375">
    <property type="entry name" value="HEAT SHOCK PROTEIN 70KDA"/>
    <property type="match status" value="1"/>
</dbReference>